<keyword evidence="1" id="KW-0472">Membrane</keyword>
<dbReference type="Proteomes" id="UP000199214">
    <property type="component" value="Unassembled WGS sequence"/>
</dbReference>
<evidence type="ECO:0008006" key="4">
    <source>
        <dbReference type="Google" id="ProtNLM"/>
    </source>
</evidence>
<accession>A0A1H7MFM2</accession>
<organism evidence="2 3">
    <name type="scientific">Sphingomonas palmae</name>
    <dbReference type="NCBI Taxonomy" id="1855283"/>
    <lineage>
        <taxon>Bacteria</taxon>
        <taxon>Pseudomonadati</taxon>
        <taxon>Pseudomonadota</taxon>
        <taxon>Alphaproteobacteria</taxon>
        <taxon>Sphingomonadales</taxon>
        <taxon>Sphingomonadaceae</taxon>
        <taxon>Sphingomonas</taxon>
    </lineage>
</organism>
<feature type="transmembrane region" description="Helical" evidence="1">
    <location>
        <begin position="156"/>
        <end position="177"/>
    </location>
</feature>
<name>A0A1H7MFM2_9SPHN</name>
<evidence type="ECO:0000313" key="3">
    <source>
        <dbReference type="Proteomes" id="UP000199214"/>
    </source>
</evidence>
<keyword evidence="1" id="KW-0812">Transmembrane</keyword>
<evidence type="ECO:0000256" key="1">
    <source>
        <dbReference type="SAM" id="Phobius"/>
    </source>
</evidence>
<sequence>MTISIRSLLHRPTAAHPLIDHPLVKRGAVVLDRRWINLTLIAWIFIAAWYIGQRWTAIQWLSLGDTDDNMRLMQVRALLAGQGWFDLTNYRLNPPTGFNIHWSRLVDLPIVALILLLRPFVGNAEAERLACGIAPLIPLSLALIGLGATVRRLVSSLAWPLAIAVVLVTNVALGMYMPDRIDHHGWQLAMLCLTVAGLCDPRDARGGVIVGLASAYSLSIGLELLPYAAMAGAIIALRWMWDAGERTRLAAYALSLGGGTAAGFAGFASYANRVMRCDALTPVYLSTVVVASALLLALAFWSPRRRGVRIAAALVAGGIVAAFFALAFPQCLGRPEQVSPELYTSWLANVREAKPIYKHPLRSAAPIVALPIIGLLGALFATWRARRTPSLLGWTCVALFTAFSCLMLLWQARAGPAAQLMAVPGAVALAIAMLPWIAGPRWWPAKLAAAAMTYVLVSGWFMTLAVRYLPIDRPNAYVTRVNRATGRCLTIPAMQPLNAIPAQTVFTFVDLGPRLITLTHHDAIAGPYHRNGDAILDVQHAFSRSPEEARAIMKRHGATLLLVCPNMAESTNYRAKAKNGFYDQLAHGKAFSWLDPVPLPAKSPFRAFRIG</sequence>
<dbReference type="EMBL" id="FNZZ01000002">
    <property type="protein sequence ID" value="SEL10043.1"/>
    <property type="molecule type" value="Genomic_DNA"/>
</dbReference>
<reference evidence="3" key="1">
    <citation type="submission" date="2016-10" db="EMBL/GenBank/DDBJ databases">
        <authorList>
            <person name="Varghese N."/>
            <person name="Submissions S."/>
        </authorList>
    </citation>
    <scope>NUCLEOTIDE SEQUENCE [LARGE SCALE GENOMIC DNA]</scope>
    <source>
        <strain evidence="3">JS21-1</strain>
    </source>
</reference>
<feature type="transmembrane region" description="Helical" evidence="1">
    <location>
        <begin position="308"/>
        <end position="328"/>
    </location>
</feature>
<feature type="transmembrane region" description="Helical" evidence="1">
    <location>
        <begin position="364"/>
        <end position="385"/>
    </location>
</feature>
<feature type="transmembrane region" description="Helical" evidence="1">
    <location>
        <begin position="449"/>
        <end position="470"/>
    </location>
</feature>
<feature type="transmembrane region" description="Helical" evidence="1">
    <location>
        <begin position="283"/>
        <end position="302"/>
    </location>
</feature>
<feature type="transmembrane region" description="Helical" evidence="1">
    <location>
        <begin position="249"/>
        <end position="271"/>
    </location>
</feature>
<keyword evidence="1" id="KW-1133">Transmembrane helix</keyword>
<protein>
    <recommendedName>
        <fullName evidence="4">AcrB/AcrD/AcrF family protein</fullName>
    </recommendedName>
</protein>
<keyword evidence="3" id="KW-1185">Reference proteome</keyword>
<feature type="transmembrane region" description="Helical" evidence="1">
    <location>
        <begin position="129"/>
        <end position="150"/>
    </location>
</feature>
<dbReference type="STRING" id="1855283.SAMN05216382_1481"/>
<gene>
    <name evidence="2" type="ORF">SAMN05216382_1481</name>
</gene>
<proteinExistence type="predicted"/>
<feature type="transmembrane region" description="Helical" evidence="1">
    <location>
        <begin position="35"/>
        <end position="52"/>
    </location>
</feature>
<feature type="transmembrane region" description="Helical" evidence="1">
    <location>
        <begin position="391"/>
        <end position="410"/>
    </location>
</feature>
<feature type="transmembrane region" description="Helical" evidence="1">
    <location>
        <begin position="215"/>
        <end position="237"/>
    </location>
</feature>
<feature type="transmembrane region" description="Helical" evidence="1">
    <location>
        <begin position="417"/>
        <end position="437"/>
    </location>
</feature>
<evidence type="ECO:0000313" key="2">
    <source>
        <dbReference type="EMBL" id="SEL10043.1"/>
    </source>
</evidence>
<dbReference type="AlphaFoldDB" id="A0A1H7MFM2"/>